<name>A0A127P9V5_9BURK</name>
<dbReference type="InterPro" id="IPR037126">
    <property type="entry name" value="PdaC/RsiV-like_sf"/>
</dbReference>
<dbReference type="Gene3D" id="3.90.640.20">
    <property type="entry name" value="Heat-shock cognate protein, ATPase"/>
    <property type="match status" value="1"/>
</dbReference>
<dbReference type="InterPro" id="IPR000157">
    <property type="entry name" value="TIR_dom"/>
</dbReference>
<protein>
    <recommendedName>
        <fullName evidence="1">TIR domain-containing protein</fullName>
    </recommendedName>
</protein>
<dbReference type="SUPFAM" id="SSF52200">
    <property type="entry name" value="Toll/Interleukin receptor TIR domain"/>
    <property type="match status" value="1"/>
</dbReference>
<evidence type="ECO:0000313" key="2">
    <source>
        <dbReference type="EMBL" id="AMO94538.1"/>
    </source>
</evidence>
<evidence type="ECO:0000259" key="1">
    <source>
        <dbReference type="PROSITE" id="PS50104"/>
    </source>
</evidence>
<dbReference type="InterPro" id="IPR021729">
    <property type="entry name" value="DUF3298"/>
</dbReference>
<dbReference type="Pfam" id="PF13676">
    <property type="entry name" value="TIR_2"/>
    <property type="match status" value="1"/>
</dbReference>
<feature type="domain" description="TIR" evidence="1">
    <location>
        <begin position="5"/>
        <end position="127"/>
    </location>
</feature>
<dbReference type="AlphaFoldDB" id="A0A127P9V5"/>
<proteinExistence type="predicted"/>
<dbReference type="GO" id="GO:0007165">
    <property type="term" value="P:signal transduction"/>
    <property type="evidence" value="ECO:0007669"/>
    <property type="project" value="InterPro"/>
</dbReference>
<organism evidence="2">
    <name type="scientific">Collimonas fungivorans</name>
    <dbReference type="NCBI Taxonomy" id="158899"/>
    <lineage>
        <taxon>Bacteria</taxon>
        <taxon>Pseudomonadati</taxon>
        <taxon>Pseudomonadota</taxon>
        <taxon>Betaproteobacteria</taxon>
        <taxon>Burkholderiales</taxon>
        <taxon>Oxalobacteraceae</taxon>
        <taxon>Collimonas</taxon>
    </lineage>
</organism>
<dbReference type="PROSITE" id="PS50104">
    <property type="entry name" value="TIR"/>
    <property type="match status" value="1"/>
</dbReference>
<dbReference type="InterPro" id="IPR035897">
    <property type="entry name" value="Toll_tir_struct_dom_sf"/>
</dbReference>
<dbReference type="EMBL" id="CP013232">
    <property type="protein sequence ID" value="AMO94538.1"/>
    <property type="molecule type" value="Genomic_DNA"/>
</dbReference>
<dbReference type="RefSeq" id="WP_082814666.1">
    <property type="nucleotide sequence ID" value="NZ_CP013232.1"/>
</dbReference>
<dbReference type="Gene3D" id="3.40.50.10140">
    <property type="entry name" value="Toll/interleukin-1 receptor homology (TIR) domain"/>
    <property type="match status" value="1"/>
</dbReference>
<sequence length="400" mass="45740">MHDQDPPQVFLSYAKPDQHRVTPFFESLEKSGFNVWYDCKRLKPGQNWDFEIKRALDKASIVIAFLSENSINRRGYAQREIKIALDKLSEKLIDDIYLIPVMLDDGILIPDQLQGIQCISANASNCMIGVVEALNLQLNKLGVETQKLQVKEELSWSFQTKKEICDGLPGYETELQFIRLQSTKYPALYEAGEYIQGRLLESLFSSRSSMLDQAPSQYNFGQEKYRRTNTYDAHCSDPVIKGRVLTIQYAIHWYGAGAAHPNIDFCTYSFVMAPLILIESLEQIFITSSEAFLNVQNSVRNKLMAIKLGSPEEEHQVCLDSNGIALGTQNWSDFNSFIFKEDCIEFLFAPYQVAAYACGPQFAEVPYIELIEFIRPEYQSALEIEHIAWQKKRATKLVDD</sequence>
<evidence type="ECO:0000313" key="3">
    <source>
        <dbReference type="Proteomes" id="UP000072421"/>
    </source>
</evidence>
<dbReference type="OrthoDB" id="4512556at2"/>
<dbReference type="PATRIC" id="fig|158899.10.peg.1845"/>
<dbReference type="Proteomes" id="UP000072421">
    <property type="component" value="Chromosome"/>
</dbReference>
<accession>A0A127P9V5</accession>
<dbReference type="Pfam" id="PF11738">
    <property type="entry name" value="DUF3298"/>
    <property type="match status" value="1"/>
</dbReference>
<gene>
    <name evidence="2" type="ORF">CFter6_1841</name>
</gene>
<reference evidence="2 3" key="1">
    <citation type="submission" date="2015-11" db="EMBL/GenBank/DDBJ databases">
        <title>Exploring the genomic traits of fungus-feeding bacterial genus Collimonas.</title>
        <authorList>
            <person name="Song C."/>
            <person name="Schmidt R."/>
            <person name="de Jager V."/>
            <person name="Krzyzanowska D."/>
            <person name="Jongedijk E."/>
            <person name="Cankar K."/>
            <person name="Beekwilder J."/>
            <person name="van Veen A."/>
            <person name="de Boer W."/>
            <person name="van Veen J.A."/>
            <person name="Garbeva P."/>
        </authorList>
    </citation>
    <scope>NUCLEOTIDE SEQUENCE [LARGE SCALE GENOMIC DNA]</scope>
    <source>
        <strain evidence="2 3">Ter6</strain>
    </source>
</reference>